<name>A0ACC1KFZ7_9FUNG</name>
<reference evidence="1" key="1">
    <citation type="submission" date="2022-07" db="EMBL/GenBank/DDBJ databases">
        <title>Phylogenomic reconstructions and comparative analyses of Kickxellomycotina fungi.</title>
        <authorList>
            <person name="Reynolds N.K."/>
            <person name="Stajich J.E."/>
            <person name="Barry K."/>
            <person name="Grigoriev I.V."/>
            <person name="Crous P."/>
            <person name="Smith M.E."/>
        </authorList>
    </citation>
    <scope>NUCLEOTIDE SEQUENCE</scope>
    <source>
        <strain evidence="1">BCRC 34191</strain>
    </source>
</reference>
<keyword evidence="2" id="KW-1185">Reference proteome</keyword>
<accession>A0ACC1KFZ7</accession>
<comment type="caution">
    <text evidence="1">The sequence shown here is derived from an EMBL/GenBank/DDBJ whole genome shotgun (WGS) entry which is preliminary data.</text>
</comment>
<gene>
    <name evidence="1" type="ORF">GGI18_002647</name>
</gene>
<sequence>MVKNPFNIAPLTGKNNYAIWSKLMKYHLSHERLWEVVEHGIDPATLGKDKKIESQDTGSSDSAPHNMSVDFWKTEDCNELAMLTIFVHLDQDLQELYVTENSAMNLWISLKNRYTKTTTEIMESVLEESNKLSYRGSIADMIRDHERIKRGVASAGISYEDLFDLSMINRIPEALRYAFVQILYGKESGERCELMEAASRVRDVEILCRIQATDMDKAGAAETKNHRF</sequence>
<dbReference type="EMBL" id="JANBUK010000699">
    <property type="protein sequence ID" value="KAJ2788998.1"/>
    <property type="molecule type" value="Genomic_DNA"/>
</dbReference>
<organism evidence="1 2">
    <name type="scientific">Coemansia linderi</name>
    <dbReference type="NCBI Taxonomy" id="2663919"/>
    <lineage>
        <taxon>Eukaryota</taxon>
        <taxon>Fungi</taxon>
        <taxon>Fungi incertae sedis</taxon>
        <taxon>Zoopagomycota</taxon>
        <taxon>Kickxellomycotina</taxon>
        <taxon>Kickxellomycetes</taxon>
        <taxon>Kickxellales</taxon>
        <taxon>Kickxellaceae</taxon>
        <taxon>Coemansia</taxon>
    </lineage>
</organism>
<evidence type="ECO:0000313" key="2">
    <source>
        <dbReference type="Proteomes" id="UP001140066"/>
    </source>
</evidence>
<dbReference type="Proteomes" id="UP001140066">
    <property type="component" value="Unassembled WGS sequence"/>
</dbReference>
<protein>
    <submittedName>
        <fullName evidence="1">Uncharacterized protein</fullName>
    </submittedName>
</protein>
<proteinExistence type="predicted"/>
<evidence type="ECO:0000313" key="1">
    <source>
        <dbReference type="EMBL" id="KAJ2788998.1"/>
    </source>
</evidence>